<gene>
    <name evidence="10" type="ORF">FB380_002523</name>
    <name evidence="9" type="ORF">GCM10011589_40920</name>
</gene>
<dbReference type="Proteomes" id="UP000552836">
    <property type="component" value="Unassembled WGS sequence"/>
</dbReference>
<evidence type="ECO:0000313" key="12">
    <source>
        <dbReference type="Proteomes" id="UP000648663"/>
    </source>
</evidence>
<reference evidence="9" key="4">
    <citation type="submission" date="2024-05" db="EMBL/GenBank/DDBJ databases">
        <authorList>
            <person name="Sun Q."/>
            <person name="Zhou Y."/>
        </authorList>
    </citation>
    <scope>NUCLEOTIDE SEQUENCE</scope>
    <source>
        <strain evidence="9">CGMCC 4.5581</strain>
    </source>
</reference>
<comment type="pathway">
    <text evidence="1">Cofactor biosynthesis; tetrahydrofolate biosynthesis; 5,6,7,8-tetrahydrofolate from 7,8-dihydrofolate: step 1/1.</text>
</comment>
<dbReference type="PRINTS" id="PR00070">
    <property type="entry name" value="DHFR"/>
</dbReference>
<sequence length="201" mass="21293">MTDPASPQRTVRMLWAQSSSGVIGADGALPWHLPEDLRLFRALTTGGTVVMGRRTWESLPERFRPLPGRRNVVLSSTLDAAEPGALVVRSVAEALALDGDLWVIGGGAVYGAFLPHADELVVTEVDVQVAGDTWAPRPGPDWAPGASAPGSGWSVSTTGLRFRVTRWGRRTAAPDPVGRVLAEHERTWAAAGRSGDVGAGR</sequence>
<dbReference type="PROSITE" id="PS51330">
    <property type="entry name" value="DHFR_2"/>
    <property type="match status" value="1"/>
</dbReference>
<evidence type="ECO:0000256" key="3">
    <source>
        <dbReference type="ARBA" id="ARBA00012856"/>
    </source>
</evidence>
<dbReference type="Proteomes" id="UP000648663">
    <property type="component" value="Unassembled WGS sequence"/>
</dbReference>
<dbReference type="RefSeq" id="WP_229682268.1">
    <property type="nucleotide sequence ID" value="NZ_BAABJU010000005.1"/>
</dbReference>
<dbReference type="PANTHER" id="PTHR48069:SF3">
    <property type="entry name" value="DIHYDROFOLATE REDUCTASE"/>
    <property type="match status" value="1"/>
</dbReference>
<evidence type="ECO:0000256" key="1">
    <source>
        <dbReference type="ARBA" id="ARBA00004903"/>
    </source>
</evidence>
<dbReference type="PROSITE" id="PS00075">
    <property type="entry name" value="DHFR_1"/>
    <property type="match status" value="1"/>
</dbReference>
<dbReference type="PANTHER" id="PTHR48069">
    <property type="entry name" value="DIHYDROFOLATE REDUCTASE"/>
    <property type="match status" value="1"/>
</dbReference>
<dbReference type="EC" id="1.5.1.3" evidence="3"/>
<dbReference type="Pfam" id="PF00186">
    <property type="entry name" value="DHFR_1"/>
    <property type="match status" value="1"/>
</dbReference>
<protein>
    <recommendedName>
        <fullName evidence="3">dihydrofolate reductase</fullName>
        <ecNumber evidence="3">1.5.1.3</ecNumber>
    </recommendedName>
</protein>
<dbReference type="CDD" id="cd00209">
    <property type="entry name" value="DHFR"/>
    <property type="match status" value="1"/>
</dbReference>
<keyword evidence="5" id="KW-0521">NADP</keyword>
<keyword evidence="4" id="KW-0554">One-carbon metabolism</keyword>
<dbReference type="GO" id="GO:0046654">
    <property type="term" value="P:tetrahydrofolate biosynthetic process"/>
    <property type="evidence" value="ECO:0007669"/>
    <property type="project" value="UniProtKB-UniPathway"/>
</dbReference>
<dbReference type="UniPathway" id="UPA00077">
    <property type="reaction ID" value="UER00158"/>
</dbReference>
<reference evidence="10 11" key="3">
    <citation type="submission" date="2020-02" db="EMBL/GenBank/DDBJ databases">
        <title>Sequencing the genomes of 1000 actinobacteria strains.</title>
        <authorList>
            <person name="Klenk H.-P."/>
        </authorList>
    </citation>
    <scope>NUCLEOTIDE SEQUENCE [LARGE SCALE GENOMIC DNA]</scope>
    <source>
        <strain evidence="10 11">DSM 45201</strain>
    </source>
</reference>
<comment type="caution">
    <text evidence="10">The sequence shown here is derived from an EMBL/GenBank/DDBJ whole genome shotgun (WGS) entry which is preliminary data.</text>
</comment>
<dbReference type="Gene3D" id="3.40.430.10">
    <property type="entry name" value="Dihydrofolate Reductase, subunit A"/>
    <property type="match status" value="1"/>
</dbReference>
<dbReference type="AlphaFoldDB" id="A0A846LKP5"/>
<dbReference type="GO" id="GO:0046655">
    <property type="term" value="P:folic acid metabolic process"/>
    <property type="evidence" value="ECO:0007669"/>
    <property type="project" value="TreeGrafter"/>
</dbReference>
<dbReference type="GO" id="GO:0006730">
    <property type="term" value="P:one-carbon metabolic process"/>
    <property type="evidence" value="ECO:0007669"/>
    <property type="project" value="UniProtKB-KW"/>
</dbReference>
<evidence type="ECO:0000313" key="10">
    <source>
        <dbReference type="EMBL" id="NIH68077.1"/>
    </source>
</evidence>
<evidence type="ECO:0000313" key="11">
    <source>
        <dbReference type="Proteomes" id="UP000552836"/>
    </source>
</evidence>
<proteinExistence type="inferred from homology"/>
<dbReference type="InterPro" id="IPR017925">
    <property type="entry name" value="DHFR_CS"/>
</dbReference>
<dbReference type="InterPro" id="IPR012259">
    <property type="entry name" value="DHFR"/>
</dbReference>
<organism evidence="10 11">
    <name type="scientific">Modestobacter marinus</name>
    <dbReference type="NCBI Taxonomy" id="477641"/>
    <lineage>
        <taxon>Bacteria</taxon>
        <taxon>Bacillati</taxon>
        <taxon>Actinomycetota</taxon>
        <taxon>Actinomycetes</taxon>
        <taxon>Geodermatophilales</taxon>
        <taxon>Geodermatophilaceae</taxon>
        <taxon>Modestobacter</taxon>
    </lineage>
</organism>
<dbReference type="EMBL" id="BMMI01000008">
    <property type="protein sequence ID" value="GGL80489.1"/>
    <property type="molecule type" value="Genomic_DNA"/>
</dbReference>
<reference evidence="12" key="2">
    <citation type="journal article" date="2019" name="Int. J. Syst. Evol. Microbiol.">
        <title>The Global Catalogue of Microorganisms (GCM) 10K type strain sequencing project: providing services to taxonomists for standard genome sequencing and annotation.</title>
        <authorList>
            <consortium name="The Broad Institute Genomics Platform"/>
            <consortium name="The Broad Institute Genome Sequencing Center for Infectious Disease"/>
            <person name="Wu L."/>
            <person name="Ma J."/>
        </authorList>
    </citation>
    <scope>NUCLEOTIDE SEQUENCE [LARGE SCALE GENOMIC DNA]</scope>
    <source>
        <strain evidence="12">CGMCC 4.5581</strain>
    </source>
</reference>
<evidence type="ECO:0000313" key="9">
    <source>
        <dbReference type="EMBL" id="GGL80489.1"/>
    </source>
</evidence>
<dbReference type="GO" id="GO:0005829">
    <property type="term" value="C:cytosol"/>
    <property type="evidence" value="ECO:0007669"/>
    <property type="project" value="TreeGrafter"/>
</dbReference>
<dbReference type="PIRSF" id="PIRSF000194">
    <property type="entry name" value="DHFR"/>
    <property type="match status" value="1"/>
</dbReference>
<dbReference type="GO" id="GO:0004146">
    <property type="term" value="F:dihydrofolate reductase activity"/>
    <property type="evidence" value="ECO:0007669"/>
    <property type="project" value="UniProtKB-EC"/>
</dbReference>
<comment type="similarity">
    <text evidence="2 7">Belongs to the dihydrofolate reductase family.</text>
</comment>
<dbReference type="SUPFAM" id="SSF53597">
    <property type="entry name" value="Dihydrofolate reductase-like"/>
    <property type="match status" value="1"/>
</dbReference>
<feature type="domain" description="DHFR" evidence="8">
    <location>
        <begin position="10"/>
        <end position="169"/>
    </location>
</feature>
<name>A0A846LKP5_9ACTN</name>
<dbReference type="GO" id="GO:0046452">
    <property type="term" value="P:dihydrofolate metabolic process"/>
    <property type="evidence" value="ECO:0007669"/>
    <property type="project" value="TreeGrafter"/>
</dbReference>
<evidence type="ECO:0000256" key="4">
    <source>
        <dbReference type="ARBA" id="ARBA00022563"/>
    </source>
</evidence>
<evidence type="ECO:0000256" key="6">
    <source>
        <dbReference type="ARBA" id="ARBA00023002"/>
    </source>
</evidence>
<dbReference type="InterPro" id="IPR024072">
    <property type="entry name" value="DHFR-like_dom_sf"/>
</dbReference>
<reference evidence="9" key="1">
    <citation type="journal article" date="2014" name="Int. J. Syst. Evol. Microbiol.">
        <title>Complete genome of a new Firmicutes species belonging to the dominant human colonic microbiota ('Ruminococcus bicirculans') reveals two chromosomes and a selective capacity to utilize plant glucans.</title>
        <authorList>
            <consortium name="NISC Comparative Sequencing Program"/>
            <person name="Wegmann U."/>
            <person name="Louis P."/>
            <person name="Goesmann A."/>
            <person name="Henrissat B."/>
            <person name="Duncan S.H."/>
            <person name="Flint H.J."/>
        </authorList>
    </citation>
    <scope>NUCLEOTIDE SEQUENCE</scope>
    <source>
        <strain evidence="9">CGMCC 4.5581</strain>
    </source>
</reference>
<keyword evidence="12" id="KW-1185">Reference proteome</keyword>
<evidence type="ECO:0000259" key="8">
    <source>
        <dbReference type="PROSITE" id="PS51330"/>
    </source>
</evidence>
<evidence type="ECO:0000256" key="2">
    <source>
        <dbReference type="ARBA" id="ARBA00009539"/>
    </source>
</evidence>
<accession>A0A846LKP5</accession>
<evidence type="ECO:0000256" key="5">
    <source>
        <dbReference type="ARBA" id="ARBA00022857"/>
    </source>
</evidence>
<dbReference type="EMBL" id="JAAMPA010000001">
    <property type="protein sequence ID" value="NIH68077.1"/>
    <property type="molecule type" value="Genomic_DNA"/>
</dbReference>
<dbReference type="InterPro" id="IPR001796">
    <property type="entry name" value="DHFR_dom"/>
</dbReference>
<keyword evidence="6 10" id="KW-0560">Oxidoreductase</keyword>
<evidence type="ECO:0000256" key="7">
    <source>
        <dbReference type="RuleBase" id="RU004474"/>
    </source>
</evidence>
<dbReference type="GO" id="GO:0050661">
    <property type="term" value="F:NADP binding"/>
    <property type="evidence" value="ECO:0007669"/>
    <property type="project" value="InterPro"/>
</dbReference>